<keyword evidence="2" id="KW-1185">Reference proteome</keyword>
<reference evidence="1 2" key="1">
    <citation type="submission" date="2020-12" db="EMBL/GenBank/DDBJ databases">
        <title>Concerted genomic and epigenomic changes stabilize Arabidopsis allopolyploids.</title>
        <authorList>
            <person name="Chen Z."/>
        </authorList>
    </citation>
    <scope>NUCLEOTIDE SEQUENCE [LARGE SCALE GENOMIC DNA]</scope>
    <source>
        <strain evidence="1">As9502</strain>
        <tissue evidence="1">Leaf</tissue>
    </source>
</reference>
<name>A0A8T2H6Z9_ARASU</name>
<dbReference type="Proteomes" id="UP000694251">
    <property type="component" value="Chromosome 1"/>
</dbReference>
<comment type="caution">
    <text evidence="1">The sequence shown here is derived from an EMBL/GenBank/DDBJ whole genome shotgun (WGS) entry which is preliminary data.</text>
</comment>
<accession>A0A8T2H6Z9</accession>
<proteinExistence type="predicted"/>
<organism evidence="1 2">
    <name type="scientific">Arabidopsis suecica</name>
    <name type="common">Swedish thale-cress</name>
    <name type="synonym">Cardaminopsis suecica</name>
    <dbReference type="NCBI Taxonomy" id="45249"/>
    <lineage>
        <taxon>Eukaryota</taxon>
        <taxon>Viridiplantae</taxon>
        <taxon>Streptophyta</taxon>
        <taxon>Embryophyta</taxon>
        <taxon>Tracheophyta</taxon>
        <taxon>Spermatophyta</taxon>
        <taxon>Magnoliopsida</taxon>
        <taxon>eudicotyledons</taxon>
        <taxon>Gunneridae</taxon>
        <taxon>Pentapetalae</taxon>
        <taxon>rosids</taxon>
        <taxon>malvids</taxon>
        <taxon>Brassicales</taxon>
        <taxon>Brassicaceae</taxon>
        <taxon>Camelineae</taxon>
        <taxon>Arabidopsis</taxon>
    </lineage>
</organism>
<protein>
    <submittedName>
        <fullName evidence="1">Uncharacterized protein</fullName>
    </submittedName>
</protein>
<dbReference type="OrthoDB" id="1717100at2759"/>
<dbReference type="EMBL" id="JAEFBJ010000001">
    <property type="protein sequence ID" value="KAG7655276.1"/>
    <property type="molecule type" value="Genomic_DNA"/>
</dbReference>
<dbReference type="AlphaFoldDB" id="A0A8T2H6Z9"/>
<gene>
    <name evidence="1" type="ORF">ISN44_As01g023620</name>
</gene>
<evidence type="ECO:0000313" key="2">
    <source>
        <dbReference type="Proteomes" id="UP000694251"/>
    </source>
</evidence>
<sequence length="51" mass="5834">MVETNLIGDNHRLTLSTKRARFLIIPLSQDSVFSFGSCKEGWYFRCIGLDP</sequence>
<evidence type="ECO:0000313" key="1">
    <source>
        <dbReference type="EMBL" id="KAG7655276.1"/>
    </source>
</evidence>